<evidence type="ECO:0000256" key="1">
    <source>
        <dbReference type="ARBA" id="ARBA00007452"/>
    </source>
</evidence>
<feature type="domain" description="DNA replication/recombination mediator RecO N-terminal" evidence="8">
    <location>
        <begin position="9"/>
        <end position="81"/>
    </location>
</feature>
<organism evidence="9 10">
    <name type="scientific">Lentilactobacillus curieae</name>
    <dbReference type="NCBI Taxonomy" id="1138822"/>
    <lineage>
        <taxon>Bacteria</taxon>
        <taxon>Bacillati</taxon>
        <taxon>Bacillota</taxon>
        <taxon>Bacilli</taxon>
        <taxon>Lactobacillales</taxon>
        <taxon>Lactobacillaceae</taxon>
        <taxon>Lentilactobacillus</taxon>
    </lineage>
</organism>
<gene>
    <name evidence="7" type="primary">recO</name>
    <name evidence="9" type="ORF">PL11_009380</name>
</gene>
<dbReference type="EMBL" id="CP018906">
    <property type="protein sequence ID" value="AQW22116.1"/>
    <property type="molecule type" value="Genomic_DNA"/>
</dbReference>
<comment type="function">
    <text evidence="7">Involved in DNA repair and RecF pathway recombination.</text>
</comment>
<dbReference type="Proteomes" id="UP000030361">
    <property type="component" value="Chromosome"/>
</dbReference>
<dbReference type="AlphaFoldDB" id="A0A1S6QKJ9"/>
<accession>A0A1S6QKJ9</accession>
<dbReference type="GO" id="GO:0043590">
    <property type="term" value="C:bacterial nucleoid"/>
    <property type="evidence" value="ECO:0007669"/>
    <property type="project" value="TreeGrafter"/>
</dbReference>
<evidence type="ECO:0000256" key="5">
    <source>
        <dbReference type="ARBA" id="ARBA00023204"/>
    </source>
</evidence>
<evidence type="ECO:0000256" key="6">
    <source>
        <dbReference type="ARBA" id="ARBA00033409"/>
    </source>
</evidence>
<dbReference type="Pfam" id="PF11967">
    <property type="entry name" value="RecO_N"/>
    <property type="match status" value="1"/>
</dbReference>
<evidence type="ECO:0000256" key="2">
    <source>
        <dbReference type="ARBA" id="ARBA00021310"/>
    </source>
</evidence>
<dbReference type="NCBIfam" id="TIGR00613">
    <property type="entry name" value="reco"/>
    <property type="match status" value="1"/>
</dbReference>
<keyword evidence="4 7" id="KW-0233">DNA recombination</keyword>
<dbReference type="Gene3D" id="1.20.1440.120">
    <property type="entry name" value="Recombination protein O, C-terminal domain"/>
    <property type="match status" value="1"/>
</dbReference>
<dbReference type="InterPro" id="IPR022572">
    <property type="entry name" value="DNA_rep/recomb_RecO_N"/>
</dbReference>
<comment type="similarity">
    <text evidence="1 7">Belongs to the RecO family.</text>
</comment>
<dbReference type="SUPFAM" id="SSF57863">
    <property type="entry name" value="ArfGap/RecO-like zinc finger"/>
    <property type="match status" value="1"/>
</dbReference>
<evidence type="ECO:0000313" key="10">
    <source>
        <dbReference type="Proteomes" id="UP000030361"/>
    </source>
</evidence>
<evidence type="ECO:0000256" key="7">
    <source>
        <dbReference type="HAMAP-Rule" id="MF_00201"/>
    </source>
</evidence>
<dbReference type="InterPro" id="IPR042242">
    <property type="entry name" value="RecO_C"/>
</dbReference>
<dbReference type="KEGG" id="lcu:PL11_009380"/>
<protein>
    <recommendedName>
        <fullName evidence="2 7">DNA repair protein RecO</fullName>
    </recommendedName>
    <alternativeName>
        <fullName evidence="6 7">Recombination protein O</fullName>
    </alternativeName>
</protein>
<dbReference type="RefSeq" id="WP_035167065.1">
    <property type="nucleotide sequence ID" value="NZ_CP018906.1"/>
</dbReference>
<dbReference type="GO" id="GO:0006310">
    <property type="term" value="P:DNA recombination"/>
    <property type="evidence" value="ECO:0007669"/>
    <property type="project" value="UniProtKB-UniRule"/>
</dbReference>
<evidence type="ECO:0000313" key="9">
    <source>
        <dbReference type="EMBL" id="AQW22116.1"/>
    </source>
</evidence>
<dbReference type="PANTHER" id="PTHR33991:SF1">
    <property type="entry name" value="DNA REPAIR PROTEIN RECO"/>
    <property type="match status" value="1"/>
</dbReference>
<dbReference type="eggNOG" id="COG1381">
    <property type="taxonomic scope" value="Bacteria"/>
</dbReference>
<keyword evidence="10" id="KW-1185">Reference proteome</keyword>
<evidence type="ECO:0000259" key="8">
    <source>
        <dbReference type="Pfam" id="PF11967"/>
    </source>
</evidence>
<sequence>MAKTGATDFTGILMYQKPYREHDLLIKFLTKQFGKKMFLVRGAKRPTYKNRAAVLPFTYGTFNGVIKGDGLSYLNGGNTIAHYQEISDDIEINAYATYVMSLIDFAFQDGVKIPEWFDKLSIGLALMNDGFDAGIITNIFEIQLLEAFGVAPNWVDCSICHRNDLPFDYSESFGGLLCSNHWDRDPYRMHLDQRTIYYLRLFSAIDLRKLNKVDVNAETKQRLRKVIDQIYSRSVGYVPKSKRFLDQLGDFKM</sequence>
<dbReference type="GO" id="GO:0006302">
    <property type="term" value="P:double-strand break repair"/>
    <property type="evidence" value="ECO:0007669"/>
    <property type="project" value="TreeGrafter"/>
</dbReference>
<reference evidence="9 10" key="1">
    <citation type="journal article" date="2015" name="Genome Announc.">
        <title>Genome Sequence of Lactobacillus curieae CCTCC M 2011381T, a Novel Producer of Gamma-aminobutyric Acid.</title>
        <authorList>
            <person name="Wang Y."/>
            <person name="Wang Y."/>
            <person name="Lang C."/>
            <person name="Wei D."/>
            <person name="Xu P."/>
            <person name="Xie J."/>
        </authorList>
    </citation>
    <scope>NUCLEOTIDE SEQUENCE [LARGE SCALE GENOMIC DNA]</scope>
    <source>
        <strain evidence="9 10">CCTCC M 2011381</strain>
    </source>
</reference>
<dbReference type="HAMAP" id="MF_00201">
    <property type="entry name" value="RecO"/>
    <property type="match status" value="1"/>
</dbReference>
<dbReference type="InterPro" id="IPR037278">
    <property type="entry name" value="ARFGAP/RecO"/>
</dbReference>
<name>A0A1S6QKJ9_9LACO</name>
<dbReference type="PANTHER" id="PTHR33991">
    <property type="entry name" value="DNA REPAIR PROTEIN RECO"/>
    <property type="match status" value="1"/>
</dbReference>
<evidence type="ECO:0000256" key="3">
    <source>
        <dbReference type="ARBA" id="ARBA00022763"/>
    </source>
</evidence>
<dbReference type="SUPFAM" id="SSF50249">
    <property type="entry name" value="Nucleic acid-binding proteins"/>
    <property type="match status" value="1"/>
</dbReference>
<dbReference type="Pfam" id="PF02565">
    <property type="entry name" value="RecO_C"/>
    <property type="match status" value="1"/>
</dbReference>
<dbReference type="InterPro" id="IPR012340">
    <property type="entry name" value="NA-bd_OB-fold"/>
</dbReference>
<dbReference type="Gene3D" id="2.40.50.140">
    <property type="entry name" value="Nucleic acid-binding proteins"/>
    <property type="match status" value="1"/>
</dbReference>
<keyword evidence="5 7" id="KW-0234">DNA repair</keyword>
<evidence type="ECO:0000256" key="4">
    <source>
        <dbReference type="ARBA" id="ARBA00023172"/>
    </source>
</evidence>
<dbReference type="InterPro" id="IPR003717">
    <property type="entry name" value="RecO"/>
</dbReference>
<proteinExistence type="inferred from homology"/>
<keyword evidence="3 7" id="KW-0227">DNA damage</keyword>